<dbReference type="InterPro" id="IPR036397">
    <property type="entry name" value="RNaseH_sf"/>
</dbReference>
<dbReference type="InterPro" id="IPR051274">
    <property type="entry name" value="3-5_Exoribonuclease"/>
</dbReference>
<dbReference type="OrthoDB" id="448399at2759"/>
<dbReference type="Gene3D" id="3.30.420.10">
    <property type="entry name" value="Ribonuclease H-like superfamily/Ribonuclease H"/>
    <property type="match status" value="1"/>
</dbReference>
<dbReference type="AlphaFoldDB" id="A0A3P7NCW1"/>
<dbReference type="Proteomes" id="UP000271889">
    <property type="component" value="Unassembled WGS sequence"/>
</dbReference>
<gene>
    <name evidence="1" type="ORF">CGOC_LOCUS12384</name>
</gene>
<dbReference type="GO" id="GO:0003676">
    <property type="term" value="F:nucleic acid binding"/>
    <property type="evidence" value="ECO:0007669"/>
    <property type="project" value="InterPro"/>
</dbReference>
<reference evidence="1 2" key="1">
    <citation type="submission" date="2018-11" db="EMBL/GenBank/DDBJ databases">
        <authorList>
            <consortium name="Pathogen Informatics"/>
        </authorList>
    </citation>
    <scope>NUCLEOTIDE SEQUENCE [LARGE SCALE GENOMIC DNA]</scope>
</reference>
<evidence type="ECO:0000313" key="2">
    <source>
        <dbReference type="Proteomes" id="UP000271889"/>
    </source>
</evidence>
<sequence>MVDDQPTIDEVLQQFHLWMKDEGMLNSRTAFVTCGDWDLGVMLPSEAKNKGFEVPPYVHFIFEPMDQCKEVLLRPHRDICKRSEGLTQCLRSTACGSPPQWN</sequence>
<keyword evidence="2" id="KW-1185">Reference proteome</keyword>
<dbReference type="EMBL" id="UYRV01122718">
    <property type="protein sequence ID" value="VDN33408.1"/>
    <property type="molecule type" value="Genomic_DNA"/>
</dbReference>
<protein>
    <submittedName>
        <fullName evidence="1">Uncharacterized protein</fullName>
    </submittedName>
</protein>
<proteinExistence type="predicted"/>
<name>A0A3P7NCW1_CYLGO</name>
<dbReference type="PANTHER" id="PTHR23044">
    <property type="entry name" value="3'-5' EXONUCLEASE ERI1-RELATED"/>
    <property type="match status" value="1"/>
</dbReference>
<organism evidence="1 2">
    <name type="scientific">Cylicostephanus goldi</name>
    <name type="common">Nematode worm</name>
    <dbReference type="NCBI Taxonomy" id="71465"/>
    <lineage>
        <taxon>Eukaryota</taxon>
        <taxon>Metazoa</taxon>
        <taxon>Ecdysozoa</taxon>
        <taxon>Nematoda</taxon>
        <taxon>Chromadorea</taxon>
        <taxon>Rhabditida</taxon>
        <taxon>Rhabditina</taxon>
        <taxon>Rhabditomorpha</taxon>
        <taxon>Strongyloidea</taxon>
        <taxon>Strongylidae</taxon>
        <taxon>Cylicostephanus</taxon>
    </lineage>
</organism>
<accession>A0A3P7NCW1</accession>
<dbReference type="PANTHER" id="PTHR23044:SF61">
    <property type="entry name" value="3'-5' EXORIBONUCLEASE 1-RELATED"/>
    <property type="match status" value="1"/>
</dbReference>
<evidence type="ECO:0000313" key="1">
    <source>
        <dbReference type="EMBL" id="VDN33408.1"/>
    </source>
</evidence>